<keyword evidence="5" id="KW-0325">Glycoprotein</keyword>
<evidence type="ECO:0000256" key="4">
    <source>
        <dbReference type="ARBA" id="ARBA00022729"/>
    </source>
</evidence>
<dbReference type="PANTHER" id="PTHR33869:SF5">
    <property type="entry name" value="CLAVATA3_ESR (CLE)-RELATED PROTEIN 4"/>
    <property type="match status" value="1"/>
</dbReference>
<accession>A0AAV2ERG5</accession>
<dbReference type="AlphaFoldDB" id="A0AAV2ERG5"/>
<evidence type="ECO:0000256" key="3">
    <source>
        <dbReference type="ARBA" id="ARBA00022525"/>
    </source>
</evidence>
<keyword evidence="9" id="KW-1185">Reference proteome</keyword>
<gene>
    <name evidence="8" type="ORF">LTRI10_LOCUS29334</name>
</gene>
<protein>
    <submittedName>
        <fullName evidence="8">Uncharacterized protein</fullName>
    </submittedName>
</protein>
<evidence type="ECO:0000256" key="5">
    <source>
        <dbReference type="ARBA" id="ARBA00023180"/>
    </source>
</evidence>
<keyword evidence="4 7" id="KW-0732">Signal</keyword>
<dbReference type="InterPro" id="IPR039616">
    <property type="entry name" value="CLE1-4"/>
</dbReference>
<dbReference type="EMBL" id="OZ034818">
    <property type="protein sequence ID" value="CAL1388404.1"/>
    <property type="molecule type" value="Genomic_DNA"/>
</dbReference>
<evidence type="ECO:0000256" key="7">
    <source>
        <dbReference type="SAM" id="SignalP"/>
    </source>
</evidence>
<reference evidence="8 9" key="1">
    <citation type="submission" date="2024-04" db="EMBL/GenBank/DDBJ databases">
        <authorList>
            <person name="Fracassetti M."/>
        </authorList>
    </citation>
    <scope>NUCLEOTIDE SEQUENCE [LARGE SCALE GENOMIC DNA]</scope>
</reference>
<proteinExistence type="inferred from homology"/>
<comment type="subcellular location">
    <subcellularLocation>
        <location evidence="1">Secreted</location>
        <location evidence="1">Extracellular space</location>
    </subcellularLocation>
</comment>
<dbReference type="GO" id="GO:0033612">
    <property type="term" value="F:receptor serine/threonine kinase binding"/>
    <property type="evidence" value="ECO:0007669"/>
    <property type="project" value="TreeGrafter"/>
</dbReference>
<dbReference type="PANTHER" id="PTHR33869">
    <property type="entry name" value="CLAVATA3/ESR (CLE)-RELATED PROTEIN 3"/>
    <property type="match status" value="1"/>
</dbReference>
<evidence type="ECO:0000256" key="1">
    <source>
        <dbReference type="ARBA" id="ARBA00004239"/>
    </source>
</evidence>
<keyword evidence="6" id="KW-0379">Hydroxylation</keyword>
<comment type="similarity">
    <text evidence="2">Belongs to the CLV3/ESR signal peptide family.</text>
</comment>
<dbReference type="GO" id="GO:0005576">
    <property type="term" value="C:extracellular region"/>
    <property type="evidence" value="ECO:0007669"/>
    <property type="project" value="UniProtKB-SubCell"/>
</dbReference>
<sequence length="87" mass="9365">MAGFMNLVCLVTILSLLSLLLPLSSECRPLHPLDASTARRNLIRAIQAFGESQAYNDETAAGSQSTSRAAYYASKRLSPGGPDPHHH</sequence>
<evidence type="ECO:0000313" key="9">
    <source>
        <dbReference type="Proteomes" id="UP001497516"/>
    </source>
</evidence>
<feature type="chain" id="PRO_5043483402" evidence="7">
    <location>
        <begin position="28"/>
        <end position="87"/>
    </location>
</feature>
<feature type="signal peptide" evidence="7">
    <location>
        <begin position="1"/>
        <end position="27"/>
    </location>
</feature>
<dbReference type="Proteomes" id="UP001497516">
    <property type="component" value="Chromosome 5"/>
</dbReference>
<evidence type="ECO:0000256" key="6">
    <source>
        <dbReference type="ARBA" id="ARBA00023278"/>
    </source>
</evidence>
<evidence type="ECO:0000256" key="2">
    <source>
        <dbReference type="ARBA" id="ARBA00005416"/>
    </source>
</evidence>
<organism evidence="8 9">
    <name type="scientific">Linum trigynum</name>
    <dbReference type="NCBI Taxonomy" id="586398"/>
    <lineage>
        <taxon>Eukaryota</taxon>
        <taxon>Viridiplantae</taxon>
        <taxon>Streptophyta</taxon>
        <taxon>Embryophyta</taxon>
        <taxon>Tracheophyta</taxon>
        <taxon>Spermatophyta</taxon>
        <taxon>Magnoliopsida</taxon>
        <taxon>eudicotyledons</taxon>
        <taxon>Gunneridae</taxon>
        <taxon>Pentapetalae</taxon>
        <taxon>rosids</taxon>
        <taxon>fabids</taxon>
        <taxon>Malpighiales</taxon>
        <taxon>Linaceae</taxon>
        <taxon>Linum</taxon>
    </lineage>
</organism>
<keyword evidence="3" id="KW-0964">Secreted</keyword>
<name>A0AAV2ERG5_9ROSI</name>
<evidence type="ECO:0000313" key="8">
    <source>
        <dbReference type="EMBL" id="CAL1388404.1"/>
    </source>
</evidence>